<dbReference type="Gene3D" id="1.20.1730.10">
    <property type="entry name" value="Sodium/glucose cotransporter"/>
    <property type="match status" value="1"/>
</dbReference>
<feature type="transmembrane region" description="Helical" evidence="8">
    <location>
        <begin position="260"/>
        <end position="281"/>
    </location>
</feature>
<feature type="transmembrane region" description="Helical" evidence="8">
    <location>
        <begin position="357"/>
        <end position="376"/>
    </location>
</feature>
<feature type="transmembrane region" description="Helical" evidence="8">
    <location>
        <begin position="6"/>
        <end position="23"/>
    </location>
</feature>
<dbReference type="AlphaFoldDB" id="A0AAT9FLT6"/>
<evidence type="ECO:0000256" key="8">
    <source>
        <dbReference type="SAM" id="Phobius"/>
    </source>
</evidence>
<dbReference type="InterPro" id="IPR001734">
    <property type="entry name" value="Na/solute_symporter"/>
</dbReference>
<keyword evidence="6 8" id="KW-0472">Membrane</keyword>
<evidence type="ECO:0000256" key="6">
    <source>
        <dbReference type="ARBA" id="ARBA00023136"/>
    </source>
</evidence>
<evidence type="ECO:0000313" key="9">
    <source>
        <dbReference type="EMBL" id="BDS06903.1"/>
    </source>
</evidence>
<feature type="transmembrane region" description="Helical" evidence="8">
    <location>
        <begin position="143"/>
        <end position="166"/>
    </location>
</feature>
<keyword evidence="3" id="KW-0813">Transport</keyword>
<comment type="similarity">
    <text evidence="2 7">Belongs to the sodium:solute symporter (SSF) (TC 2.A.21) family.</text>
</comment>
<dbReference type="PANTHER" id="PTHR46154">
    <property type="match status" value="1"/>
</dbReference>
<feature type="transmembrane region" description="Helical" evidence="8">
    <location>
        <begin position="73"/>
        <end position="93"/>
    </location>
</feature>
<feature type="transmembrane region" description="Helical" evidence="8">
    <location>
        <begin position="382"/>
        <end position="406"/>
    </location>
</feature>
<evidence type="ECO:0000256" key="5">
    <source>
        <dbReference type="ARBA" id="ARBA00022989"/>
    </source>
</evidence>
<organism evidence="9">
    <name type="scientific">Oceaniferula spumae</name>
    <dbReference type="NCBI Taxonomy" id="2979115"/>
    <lineage>
        <taxon>Bacteria</taxon>
        <taxon>Pseudomonadati</taxon>
        <taxon>Verrucomicrobiota</taxon>
        <taxon>Verrucomicrobiia</taxon>
        <taxon>Verrucomicrobiales</taxon>
        <taxon>Verrucomicrobiaceae</taxon>
        <taxon>Oceaniferula</taxon>
    </lineage>
</organism>
<feature type="transmembrane region" description="Helical" evidence="8">
    <location>
        <begin position="114"/>
        <end position="137"/>
    </location>
</feature>
<accession>A0AAT9FLT6</accession>
<name>A0AAT9FLT6_9BACT</name>
<evidence type="ECO:0000256" key="7">
    <source>
        <dbReference type="RuleBase" id="RU362091"/>
    </source>
</evidence>
<proteinExistence type="inferred from homology"/>
<sequence length="470" mass="50206">MSTGWAIVLGLGLLWVLLGVYWGRKAKNAEGFMLAGRRVGLSLGSATSMATWVTSNTTMLAPVFALTLGVWGMVAYSTASFGLLLFALFAIRIRKILPEGMTAGDFFRQRYGRVGWTLFILITMIYSLSWLVSMAIAGGDLMMALAGIPFLQGMSLILAVCILYTLFGGMYAVIGTDFIQSVIILVGIVFIGILTATQLDFDAAYIHLKTYQPSLVKVIMPAALLAVFNNMLFGFGEVFHNNVWWSRAFSMRKDVAPKAFFLAGLLWFPIPIAAGFIALAAGPLNINIVDINQTGPVVASAVMGNAGFGAIAGVLILIVLFCSMASSIDSLLAATSDLLIKDVHGGIMGGKLGDQGFRKVSGAVIIGVGLLAWLLAAPHWPIIQALFISGPLVGSLIWPVIAGLFWKRINRPLVLAGIVIGSVLGVTAYFLLGWFTASLVGAGVSMIFTIGARYIRPNHSYELHPVATSN</sequence>
<dbReference type="EMBL" id="AP026866">
    <property type="protein sequence ID" value="BDS06903.1"/>
    <property type="molecule type" value="Genomic_DNA"/>
</dbReference>
<dbReference type="PROSITE" id="PS50283">
    <property type="entry name" value="NA_SOLUT_SYMP_3"/>
    <property type="match status" value="1"/>
</dbReference>
<dbReference type="InterPro" id="IPR038377">
    <property type="entry name" value="Na/Glc_symporter_sf"/>
</dbReference>
<comment type="subcellular location">
    <subcellularLocation>
        <location evidence="1">Membrane</location>
        <topology evidence="1">Multi-pass membrane protein</topology>
    </subcellularLocation>
</comment>
<evidence type="ECO:0000256" key="3">
    <source>
        <dbReference type="ARBA" id="ARBA00022448"/>
    </source>
</evidence>
<evidence type="ECO:0000256" key="1">
    <source>
        <dbReference type="ARBA" id="ARBA00004141"/>
    </source>
</evidence>
<feature type="transmembrane region" description="Helical" evidence="8">
    <location>
        <begin position="413"/>
        <end position="432"/>
    </location>
</feature>
<feature type="transmembrane region" description="Helical" evidence="8">
    <location>
        <begin position="219"/>
        <end position="239"/>
    </location>
</feature>
<dbReference type="PANTHER" id="PTHR46154:SF4">
    <property type="entry name" value="UREA ACTIVE TRANSPORTER"/>
    <property type="match status" value="1"/>
</dbReference>
<reference evidence="9" key="1">
    <citation type="submission" date="2024-07" db="EMBL/GenBank/DDBJ databases">
        <title>Complete genome sequence of Verrucomicrobiaceae bacterium NT6N.</title>
        <authorList>
            <person name="Huang C."/>
            <person name="Takami H."/>
            <person name="Hamasaki K."/>
        </authorList>
    </citation>
    <scope>NUCLEOTIDE SEQUENCE</scope>
    <source>
        <strain evidence="9">NT6N</strain>
    </source>
</reference>
<dbReference type="Pfam" id="PF00474">
    <property type="entry name" value="SSF"/>
    <property type="match status" value="1"/>
</dbReference>
<dbReference type="KEGG" id="osu:NT6N_19430"/>
<feature type="transmembrane region" description="Helical" evidence="8">
    <location>
        <begin position="35"/>
        <end position="53"/>
    </location>
</feature>
<feature type="transmembrane region" description="Helical" evidence="8">
    <location>
        <begin position="178"/>
        <end position="199"/>
    </location>
</feature>
<keyword evidence="4 8" id="KW-0812">Transmembrane</keyword>
<evidence type="ECO:0000256" key="2">
    <source>
        <dbReference type="ARBA" id="ARBA00006434"/>
    </source>
</evidence>
<feature type="transmembrane region" description="Helical" evidence="8">
    <location>
        <begin position="301"/>
        <end position="322"/>
    </location>
</feature>
<dbReference type="GO" id="GO:0016020">
    <property type="term" value="C:membrane"/>
    <property type="evidence" value="ECO:0007669"/>
    <property type="project" value="UniProtKB-SubCell"/>
</dbReference>
<keyword evidence="5 8" id="KW-1133">Transmembrane helix</keyword>
<protein>
    <submittedName>
        <fullName evidence="9">Urea transporter</fullName>
    </submittedName>
</protein>
<dbReference type="GO" id="GO:0015204">
    <property type="term" value="F:urea transmembrane transporter activity"/>
    <property type="evidence" value="ECO:0007669"/>
    <property type="project" value="InterPro"/>
</dbReference>
<evidence type="ECO:0000256" key="4">
    <source>
        <dbReference type="ARBA" id="ARBA00022692"/>
    </source>
</evidence>
<gene>
    <name evidence="9" type="primary">dur3</name>
    <name evidence="9" type="ORF">NT6N_19430</name>
</gene>
<dbReference type="InterPro" id="IPR031155">
    <property type="entry name" value="DUR"/>
</dbReference>